<dbReference type="Gene3D" id="1.10.10.1400">
    <property type="entry name" value="Terminase, small subunit, N-terminal DNA-binding domain, HTH motif"/>
    <property type="match status" value="1"/>
</dbReference>
<evidence type="ECO:0000256" key="1">
    <source>
        <dbReference type="ARBA" id="ARBA00022612"/>
    </source>
</evidence>
<comment type="caution">
    <text evidence="4">The sequence shown here is derived from an EMBL/GenBank/DDBJ whole genome shotgun (WGS) entry which is preliminary data.</text>
</comment>
<dbReference type="InterPro" id="IPR005335">
    <property type="entry name" value="Terminase_ssu"/>
</dbReference>
<evidence type="ECO:0000313" key="4">
    <source>
        <dbReference type="EMBL" id="GGH45979.1"/>
    </source>
</evidence>
<evidence type="ECO:0000256" key="3">
    <source>
        <dbReference type="SAM" id="MobiDB-lite"/>
    </source>
</evidence>
<evidence type="ECO:0000256" key="2">
    <source>
        <dbReference type="ARBA" id="ARBA00023219"/>
    </source>
</evidence>
<evidence type="ECO:0000313" key="5">
    <source>
        <dbReference type="Proteomes" id="UP000652153"/>
    </source>
</evidence>
<dbReference type="PANTHER" id="PTHR41328:SF2">
    <property type="entry name" value="TERMINASE SMALL SUBUNIT"/>
    <property type="match status" value="1"/>
</dbReference>
<dbReference type="InterPro" id="IPR038713">
    <property type="entry name" value="Terminase_Gp1_N_sf"/>
</dbReference>
<protein>
    <recommendedName>
        <fullName evidence="6">Terminase small subunit</fullName>
    </recommendedName>
</protein>
<feature type="compositionally biased region" description="Basic and acidic residues" evidence="3">
    <location>
        <begin position="124"/>
        <end position="136"/>
    </location>
</feature>
<gene>
    <name evidence="4" type="ORF">GCM10008014_08350</name>
</gene>
<sequence length="146" mass="16506">MALTPKQQKFCDEFMIDGNATQAAIRAGYSEKTAYSIGQENLKKPEIEKEIKKRQQKHAEKSEMTAEWVLQQYKDIILNTKVEDPAVARSALDSVAKHLGMFKDKVEVTGGMHNTTQNITDLSAEERRARIDELNRRRGNGTHSTA</sequence>
<proteinExistence type="predicted"/>
<dbReference type="PANTHER" id="PTHR41328">
    <property type="entry name" value="TERMINASE SMALL SUBUNIT-RELATED"/>
    <property type="match status" value="1"/>
</dbReference>
<dbReference type="RefSeq" id="WP_188591333.1">
    <property type="nucleotide sequence ID" value="NZ_BMFU01000001.1"/>
</dbReference>
<keyword evidence="2" id="KW-0231">Viral genome packaging</keyword>
<organism evidence="4 5">
    <name type="scientific">Paenibacillus silvae</name>
    <dbReference type="NCBI Taxonomy" id="1325358"/>
    <lineage>
        <taxon>Bacteria</taxon>
        <taxon>Bacillati</taxon>
        <taxon>Bacillota</taxon>
        <taxon>Bacilli</taxon>
        <taxon>Bacillales</taxon>
        <taxon>Paenibacillaceae</taxon>
        <taxon>Paenibacillus</taxon>
    </lineage>
</organism>
<dbReference type="Proteomes" id="UP000652153">
    <property type="component" value="Unassembled WGS sequence"/>
</dbReference>
<keyword evidence="1" id="KW-1188">Viral release from host cell</keyword>
<dbReference type="InterPro" id="IPR052404">
    <property type="entry name" value="SPP1-like_terminase"/>
</dbReference>
<reference evidence="5" key="1">
    <citation type="journal article" date="2019" name="Int. J. Syst. Evol. Microbiol.">
        <title>The Global Catalogue of Microorganisms (GCM) 10K type strain sequencing project: providing services to taxonomists for standard genome sequencing and annotation.</title>
        <authorList>
            <consortium name="The Broad Institute Genomics Platform"/>
            <consortium name="The Broad Institute Genome Sequencing Center for Infectious Disease"/>
            <person name="Wu L."/>
            <person name="Ma J."/>
        </authorList>
    </citation>
    <scope>NUCLEOTIDE SEQUENCE [LARGE SCALE GENOMIC DNA]</scope>
    <source>
        <strain evidence="5">CGMCC 1.12770</strain>
    </source>
</reference>
<name>A0ABQ1Z3Q5_9BACL</name>
<dbReference type="Pfam" id="PF03592">
    <property type="entry name" value="Terminase_2"/>
    <property type="match status" value="1"/>
</dbReference>
<accession>A0ABQ1Z3Q5</accession>
<dbReference type="EMBL" id="BMFU01000001">
    <property type="protein sequence ID" value="GGH45979.1"/>
    <property type="molecule type" value="Genomic_DNA"/>
</dbReference>
<feature type="region of interest" description="Disordered" evidence="3">
    <location>
        <begin position="123"/>
        <end position="146"/>
    </location>
</feature>
<evidence type="ECO:0008006" key="6">
    <source>
        <dbReference type="Google" id="ProtNLM"/>
    </source>
</evidence>
<keyword evidence="5" id="KW-1185">Reference proteome</keyword>